<name>A0ABS5TNS1_9ACTN</name>
<comment type="caution">
    <text evidence="3">The sequence shown here is derived from an EMBL/GenBank/DDBJ whole genome shotgun (WGS) entry which is preliminary data.</text>
</comment>
<dbReference type="Proteomes" id="UP001197247">
    <property type="component" value="Unassembled WGS sequence"/>
</dbReference>
<keyword evidence="4" id="KW-1185">Reference proteome</keyword>
<organism evidence="3 4">
    <name type="scientific">Kineosporia corallincola</name>
    <dbReference type="NCBI Taxonomy" id="2835133"/>
    <lineage>
        <taxon>Bacteria</taxon>
        <taxon>Bacillati</taxon>
        <taxon>Actinomycetota</taxon>
        <taxon>Actinomycetes</taxon>
        <taxon>Kineosporiales</taxon>
        <taxon>Kineosporiaceae</taxon>
        <taxon>Kineosporia</taxon>
    </lineage>
</organism>
<evidence type="ECO:0000259" key="1">
    <source>
        <dbReference type="Pfam" id="PF01927"/>
    </source>
</evidence>
<evidence type="ECO:0008006" key="5">
    <source>
        <dbReference type="Google" id="ProtNLM"/>
    </source>
</evidence>
<evidence type="ECO:0000313" key="4">
    <source>
        <dbReference type="Proteomes" id="UP001197247"/>
    </source>
</evidence>
<protein>
    <recommendedName>
        <fullName evidence="5">Twitching motility protein PilT</fullName>
    </recommendedName>
</protein>
<dbReference type="InterPro" id="IPR027798">
    <property type="entry name" value="Ub_Mut7C"/>
</dbReference>
<evidence type="ECO:0000259" key="2">
    <source>
        <dbReference type="Pfam" id="PF14451"/>
    </source>
</evidence>
<dbReference type="Pfam" id="PF14451">
    <property type="entry name" value="Ub-Mut7C"/>
    <property type="match status" value="1"/>
</dbReference>
<feature type="domain" description="Mut7-C RNAse" evidence="1">
    <location>
        <begin position="90"/>
        <end position="230"/>
    </location>
</feature>
<evidence type="ECO:0000313" key="3">
    <source>
        <dbReference type="EMBL" id="MBT0771234.1"/>
    </source>
</evidence>
<dbReference type="RefSeq" id="WP_214157530.1">
    <property type="nucleotide sequence ID" value="NZ_JAHBAY010000008.1"/>
</dbReference>
<dbReference type="InterPro" id="IPR002782">
    <property type="entry name" value="Mut7-C_RNAse_dom"/>
</dbReference>
<dbReference type="EMBL" id="JAHBAY010000008">
    <property type="protein sequence ID" value="MBT0771234.1"/>
    <property type="molecule type" value="Genomic_DNA"/>
</dbReference>
<reference evidence="3 4" key="1">
    <citation type="submission" date="2021-05" db="EMBL/GenBank/DDBJ databases">
        <title>Kineosporia and Streptomyces sp. nov. two new marine actinobacteria isolated from Coral.</title>
        <authorList>
            <person name="Buangrab K."/>
            <person name="Sutthacheep M."/>
            <person name="Yeemin T."/>
            <person name="Harunari E."/>
            <person name="Igarashi Y."/>
            <person name="Kanchanasin P."/>
            <person name="Tanasupawat S."/>
            <person name="Phongsopitanun W."/>
        </authorList>
    </citation>
    <scope>NUCLEOTIDE SEQUENCE [LARGE SCALE GENOMIC DNA]</scope>
    <source>
        <strain evidence="3 4">J2-2</strain>
    </source>
</reference>
<sequence length="241" mass="26933">MVTNHGTARFTIAEELRFMLPVRHRDGIVAVPVDGTNSLLHEIESLGVSRTEFGRLEVDGREVAGDHRPVPGESVTVHAIERPQRVPAHRYQLDVHLGTLARRMRLLGLDTAYDSEDIGDAALVEKAARENRVMLSRDRGLLRRKALPHGAFVRGQDPDAQLLDVLDRFRPEPAPWTRCPGCNGLLRPAPVDEIAPLVEPGTLQTYEEFFRCQDCGRPYWRGAHGEGLDRIMEQVRTGGTP</sequence>
<dbReference type="PANTHER" id="PTHR39081">
    <property type="entry name" value="MUT7-C DOMAIN-CONTAINING PROTEIN"/>
    <property type="match status" value="1"/>
</dbReference>
<feature type="domain" description="Ubiquitin Mut7-C" evidence="2">
    <location>
        <begin position="7"/>
        <end position="84"/>
    </location>
</feature>
<proteinExistence type="predicted"/>
<gene>
    <name evidence="3" type="ORF">KIH74_20005</name>
</gene>
<dbReference type="PANTHER" id="PTHR39081:SF1">
    <property type="entry name" value="MUT7-C RNASE DOMAIN-CONTAINING PROTEIN"/>
    <property type="match status" value="1"/>
</dbReference>
<accession>A0ABS5TNS1</accession>
<dbReference type="Pfam" id="PF01927">
    <property type="entry name" value="Mut7-C"/>
    <property type="match status" value="1"/>
</dbReference>